<organism evidence="9 10">
    <name type="scientific">Lactarius akahatsu</name>
    <dbReference type="NCBI Taxonomy" id="416441"/>
    <lineage>
        <taxon>Eukaryota</taxon>
        <taxon>Fungi</taxon>
        <taxon>Dikarya</taxon>
        <taxon>Basidiomycota</taxon>
        <taxon>Agaricomycotina</taxon>
        <taxon>Agaricomycetes</taxon>
        <taxon>Russulales</taxon>
        <taxon>Russulaceae</taxon>
        <taxon>Lactarius</taxon>
    </lineage>
</organism>
<feature type="transmembrane region" description="Helical" evidence="7">
    <location>
        <begin position="472"/>
        <end position="490"/>
    </location>
</feature>
<feature type="transmembrane region" description="Helical" evidence="7">
    <location>
        <begin position="204"/>
        <end position="225"/>
    </location>
</feature>
<feature type="transmembrane region" description="Helical" evidence="7">
    <location>
        <begin position="318"/>
        <end position="339"/>
    </location>
</feature>
<keyword evidence="2" id="KW-0813">Transport</keyword>
<evidence type="ECO:0000256" key="1">
    <source>
        <dbReference type="ARBA" id="ARBA00004141"/>
    </source>
</evidence>
<evidence type="ECO:0000256" key="7">
    <source>
        <dbReference type="SAM" id="Phobius"/>
    </source>
</evidence>
<dbReference type="PROSITE" id="PS50850">
    <property type="entry name" value="MFS"/>
    <property type="match status" value="1"/>
</dbReference>
<proteinExistence type="predicted"/>
<feature type="region of interest" description="Disordered" evidence="6">
    <location>
        <begin position="412"/>
        <end position="431"/>
    </location>
</feature>
<dbReference type="PANTHER" id="PTHR23504">
    <property type="entry name" value="MAJOR FACILITATOR SUPERFAMILY DOMAIN-CONTAINING PROTEIN 10"/>
    <property type="match status" value="1"/>
</dbReference>
<dbReference type="GO" id="GO:0016020">
    <property type="term" value="C:membrane"/>
    <property type="evidence" value="ECO:0007669"/>
    <property type="project" value="UniProtKB-SubCell"/>
</dbReference>
<dbReference type="InterPro" id="IPR011701">
    <property type="entry name" value="MFS"/>
</dbReference>
<evidence type="ECO:0000259" key="8">
    <source>
        <dbReference type="PROSITE" id="PS50850"/>
    </source>
</evidence>
<dbReference type="Proteomes" id="UP001201163">
    <property type="component" value="Unassembled WGS sequence"/>
</dbReference>
<dbReference type="GO" id="GO:0022857">
    <property type="term" value="F:transmembrane transporter activity"/>
    <property type="evidence" value="ECO:0007669"/>
    <property type="project" value="InterPro"/>
</dbReference>
<keyword evidence="10" id="KW-1185">Reference proteome</keyword>
<gene>
    <name evidence="9" type="ORF">EDB92DRAFT_1833183</name>
</gene>
<sequence>MAKVENIVFLSLVLDLFAFTIPLPLFPRIIEWYTQRESSDPHGFLSRTLWAVSTIRGWFYKPPNNTQRWDIVLLGGLMGSVFSTLQFIVSPYIGSLSDKYGRKKILLLSMIGNILSALVWIKSTTFASYMLSRVIGGLSEGNVQLAIAILSDITTPANRAKALAHVGIAFAICFCIGPPIGAYFASRPVALGQYLFGTELNVYAAPAILTLLLLVAETAFLAVALPETRGKKPTVQSSKKTDEHSTEFKTNGINGTNGVHTKKDEGVTPVRSAEQRLRTLRTLRLLHFLFLGVFSGVEFTLTFLTFDLFDWSNAQNGKLIGSIGIVSAVIQGGYVRRALTRVGELKMARRGMSSCAVALVALSLLPQFTLSKPGLAFRLLQIAAICMAFTSATVVNALTAHASLQCDEAPPEITAETTGNGSTPPPPRAVQRPELAKGQALGRFRSSGQLGRAIGPLFACASYWTFGPSVTYAIGAVAMAGLSALMHKVARRTSVKVA</sequence>
<evidence type="ECO:0000313" key="10">
    <source>
        <dbReference type="Proteomes" id="UP001201163"/>
    </source>
</evidence>
<dbReference type="InterPro" id="IPR036259">
    <property type="entry name" value="MFS_trans_sf"/>
</dbReference>
<comment type="caution">
    <text evidence="9">The sequence shown here is derived from an EMBL/GenBank/DDBJ whole genome shotgun (WGS) entry which is preliminary data.</text>
</comment>
<reference evidence="9" key="1">
    <citation type="submission" date="2022-01" db="EMBL/GenBank/DDBJ databases">
        <title>Comparative genomics reveals a dynamic genome evolution in the ectomycorrhizal milk-cap (Lactarius) mushrooms.</title>
        <authorList>
            <consortium name="DOE Joint Genome Institute"/>
            <person name="Lebreton A."/>
            <person name="Tang N."/>
            <person name="Kuo A."/>
            <person name="LaButti K."/>
            <person name="Drula E."/>
            <person name="Barry K."/>
            <person name="Clum A."/>
            <person name="Lipzen A."/>
            <person name="Mousain D."/>
            <person name="Ng V."/>
            <person name="Wang R."/>
            <person name="Wang X."/>
            <person name="Dai Y."/>
            <person name="Henrissat B."/>
            <person name="Grigoriev I.V."/>
            <person name="Guerin-Laguette A."/>
            <person name="Yu F."/>
            <person name="Martin F.M."/>
        </authorList>
    </citation>
    <scope>NUCLEOTIDE SEQUENCE</scope>
    <source>
        <strain evidence="9">QP</strain>
    </source>
</reference>
<feature type="domain" description="Major facilitator superfamily (MFS) profile" evidence="8">
    <location>
        <begin position="8"/>
        <end position="493"/>
    </location>
</feature>
<dbReference type="SUPFAM" id="SSF103473">
    <property type="entry name" value="MFS general substrate transporter"/>
    <property type="match status" value="1"/>
</dbReference>
<dbReference type="Pfam" id="PF07690">
    <property type="entry name" value="MFS_1"/>
    <property type="match status" value="1"/>
</dbReference>
<dbReference type="EMBL" id="JAKELL010000004">
    <property type="protein sequence ID" value="KAH8999246.1"/>
    <property type="molecule type" value="Genomic_DNA"/>
</dbReference>
<keyword evidence="3 7" id="KW-0812">Transmembrane</keyword>
<dbReference type="AlphaFoldDB" id="A0AAD4LU11"/>
<feature type="transmembrane region" description="Helical" evidence="7">
    <location>
        <begin position="71"/>
        <end position="93"/>
    </location>
</feature>
<feature type="transmembrane region" description="Helical" evidence="7">
    <location>
        <begin position="105"/>
        <end position="121"/>
    </location>
</feature>
<evidence type="ECO:0000256" key="4">
    <source>
        <dbReference type="ARBA" id="ARBA00022989"/>
    </source>
</evidence>
<dbReference type="PANTHER" id="PTHR23504:SF31">
    <property type="entry name" value="MAJOR FACILITATOR SUPERFAMILY DOMAIN-CONTAINING PROTEIN 10"/>
    <property type="match status" value="1"/>
</dbReference>
<feature type="transmembrane region" description="Helical" evidence="7">
    <location>
        <begin position="127"/>
        <end position="150"/>
    </location>
</feature>
<protein>
    <submittedName>
        <fullName evidence="9">MFS DHA1 sub-family</fullName>
    </submittedName>
</protein>
<feature type="transmembrane region" description="Helical" evidence="7">
    <location>
        <begin position="285"/>
        <end position="306"/>
    </location>
</feature>
<feature type="transmembrane region" description="Helical" evidence="7">
    <location>
        <begin position="351"/>
        <end position="369"/>
    </location>
</feature>
<keyword evidence="4 7" id="KW-1133">Transmembrane helix</keyword>
<dbReference type="InterPro" id="IPR020846">
    <property type="entry name" value="MFS_dom"/>
</dbReference>
<evidence type="ECO:0000256" key="5">
    <source>
        <dbReference type="ARBA" id="ARBA00023136"/>
    </source>
</evidence>
<name>A0AAD4LU11_9AGAM</name>
<evidence type="ECO:0000256" key="6">
    <source>
        <dbReference type="SAM" id="MobiDB-lite"/>
    </source>
</evidence>
<evidence type="ECO:0000256" key="2">
    <source>
        <dbReference type="ARBA" id="ARBA00022448"/>
    </source>
</evidence>
<feature type="transmembrane region" description="Helical" evidence="7">
    <location>
        <begin position="7"/>
        <end position="26"/>
    </location>
</feature>
<comment type="subcellular location">
    <subcellularLocation>
        <location evidence="1">Membrane</location>
        <topology evidence="1">Multi-pass membrane protein</topology>
    </subcellularLocation>
</comment>
<accession>A0AAD4LU11</accession>
<feature type="compositionally biased region" description="Polar residues" evidence="6">
    <location>
        <begin position="248"/>
        <end position="259"/>
    </location>
</feature>
<dbReference type="Gene3D" id="1.20.1250.20">
    <property type="entry name" value="MFS general substrate transporter like domains"/>
    <property type="match status" value="1"/>
</dbReference>
<evidence type="ECO:0000256" key="3">
    <source>
        <dbReference type="ARBA" id="ARBA00022692"/>
    </source>
</evidence>
<feature type="transmembrane region" description="Helical" evidence="7">
    <location>
        <begin position="162"/>
        <end position="184"/>
    </location>
</feature>
<keyword evidence="5 7" id="KW-0472">Membrane</keyword>
<feature type="region of interest" description="Disordered" evidence="6">
    <location>
        <begin position="232"/>
        <end position="264"/>
    </location>
</feature>
<evidence type="ECO:0000313" key="9">
    <source>
        <dbReference type="EMBL" id="KAH8999246.1"/>
    </source>
</evidence>